<proteinExistence type="predicted"/>
<keyword evidence="2" id="KW-0472">Membrane</keyword>
<accession>A0ABW2AGU4</accession>
<dbReference type="RefSeq" id="WP_382401904.1">
    <property type="nucleotide sequence ID" value="NZ_JBHSWH010000001.1"/>
</dbReference>
<evidence type="ECO:0000256" key="1">
    <source>
        <dbReference type="SAM" id="MobiDB-lite"/>
    </source>
</evidence>
<comment type="caution">
    <text evidence="3">The sequence shown here is derived from an EMBL/GenBank/DDBJ whole genome shotgun (WGS) entry which is preliminary data.</text>
</comment>
<reference evidence="4" key="1">
    <citation type="journal article" date="2019" name="Int. J. Syst. Evol. Microbiol.">
        <title>The Global Catalogue of Microorganisms (GCM) 10K type strain sequencing project: providing services to taxonomists for standard genome sequencing and annotation.</title>
        <authorList>
            <consortium name="The Broad Institute Genomics Platform"/>
            <consortium name="The Broad Institute Genome Sequencing Center for Infectious Disease"/>
            <person name="Wu L."/>
            <person name="Ma J."/>
        </authorList>
    </citation>
    <scope>NUCLEOTIDE SEQUENCE [LARGE SCALE GENOMIC DNA]</scope>
    <source>
        <strain evidence="4">CCUG 58127</strain>
    </source>
</reference>
<evidence type="ECO:0000313" key="4">
    <source>
        <dbReference type="Proteomes" id="UP001596298"/>
    </source>
</evidence>
<sequence length="228" mass="23727">MSQLTLPRPAARATRTAQPARRTTPSTPRLRVVETQDAAEHTGVGFVVLCVLLLVGGLISLLLLNTNRAQSSFAIEKLQAKSATLTDEQQQLASDIDAQSAPQQLALRAQKMGLEPASTVRYVRKADGTVLGVAKRSGKDSAITVGTLPSTPASRAAGAAVSAASSGLLVTKPQTLKVEKAKPETATKSTPPAKNAKKPATSNSAKKNPDRSGKTTKTGKTKTAAKPK</sequence>
<feature type="compositionally biased region" description="Low complexity" evidence="1">
    <location>
        <begin position="1"/>
        <end position="30"/>
    </location>
</feature>
<dbReference type="Proteomes" id="UP001596298">
    <property type="component" value="Unassembled WGS sequence"/>
</dbReference>
<feature type="transmembrane region" description="Helical" evidence="2">
    <location>
        <begin position="44"/>
        <end position="64"/>
    </location>
</feature>
<evidence type="ECO:0008006" key="5">
    <source>
        <dbReference type="Google" id="ProtNLM"/>
    </source>
</evidence>
<keyword evidence="4" id="KW-1185">Reference proteome</keyword>
<feature type="compositionally biased region" description="Basic residues" evidence="1">
    <location>
        <begin position="217"/>
        <end position="228"/>
    </location>
</feature>
<keyword evidence="2" id="KW-0812">Transmembrane</keyword>
<name>A0ABW2AGU4_9MICO</name>
<protein>
    <recommendedName>
        <fullName evidence="5">Cell division protein FtsL</fullName>
    </recommendedName>
</protein>
<gene>
    <name evidence="3" type="ORF">ACFQDH_12935</name>
</gene>
<organism evidence="3 4">
    <name type="scientific">Flexivirga alba</name>
    <dbReference type="NCBI Taxonomy" id="702742"/>
    <lineage>
        <taxon>Bacteria</taxon>
        <taxon>Bacillati</taxon>
        <taxon>Actinomycetota</taxon>
        <taxon>Actinomycetes</taxon>
        <taxon>Micrococcales</taxon>
        <taxon>Dermacoccaceae</taxon>
        <taxon>Flexivirga</taxon>
    </lineage>
</organism>
<feature type="region of interest" description="Disordered" evidence="1">
    <location>
        <begin position="1"/>
        <end position="31"/>
    </location>
</feature>
<evidence type="ECO:0000313" key="3">
    <source>
        <dbReference type="EMBL" id="MFC6706138.1"/>
    </source>
</evidence>
<feature type="region of interest" description="Disordered" evidence="1">
    <location>
        <begin position="174"/>
        <end position="228"/>
    </location>
</feature>
<keyword evidence="2" id="KW-1133">Transmembrane helix</keyword>
<dbReference type="EMBL" id="JBHSWH010000001">
    <property type="protein sequence ID" value="MFC6706138.1"/>
    <property type="molecule type" value="Genomic_DNA"/>
</dbReference>
<evidence type="ECO:0000256" key="2">
    <source>
        <dbReference type="SAM" id="Phobius"/>
    </source>
</evidence>